<dbReference type="GO" id="GO:0030170">
    <property type="term" value="F:pyridoxal phosphate binding"/>
    <property type="evidence" value="ECO:0007669"/>
    <property type="project" value="UniProtKB-UniRule"/>
</dbReference>
<reference evidence="12" key="1">
    <citation type="submission" date="2016-10" db="EMBL/GenBank/DDBJ databases">
        <authorList>
            <person name="Varghese N."/>
            <person name="Submissions S."/>
        </authorList>
    </citation>
    <scope>NUCLEOTIDE SEQUENCE [LARGE SCALE GENOMIC DNA]</scope>
    <source>
        <strain evidence="12">RD 26</strain>
    </source>
</reference>
<evidence type="ECO:0000256" key="5">
    <source>
        <dbReference type="HAMAP-Rule" id="MF_02120"/>
    </source>
</evidence>
<proteinExistence type="inferred from homology"/>
<dbReference type="PRINTS" id="PR01181">
    <property type="entry name" value="DAPDCRBXLASE"/>
</dbReference>
<evidence type="ECO:0000256" key="4">
    <source>
        <dbReference type="ARBA" id="ARBA00023239"/>
    </source>
</evidence>
<comment type="catalytic activity">
    <reaction evidence="5 8">
        <text>meso-2,6-diaminopimelate + H(+) = L-lysine + CO2</text>
        <dbReference type="Rhea" id="RHEA:15101"/>
        <dbReference type="ChEBI" id="CHEBI:15378"/>
        <dbReference type="ChEBI" id="CHEBI:16526"/>
        <dbReference type="ChEBI" id="CHEBI:32551"/>
        <dbReference type="ChEBI" id="CHEBI:57791"/>
        <dbReference type="EC" id="4.1.1.20"/>
    </reaction>
</comment>
<evidence type="ECO:0000256" key="8">
    <source>
        <dbReference type="RuleBase" id="RU003738"/>
    </source>
</evidence>
<gene>
    <name evidence="5" type="primary">lysA</name>
    <name evidence="11" type="ORF">SAMN04487937_1774</name>
</gene>
<feature type="domain" description="Orn/DAP/Arg decarboxylase 2 N-terminal" evidence="10">
    <location>
        <begin position="55"/>
        <end position="313"/>
    </location>
</feature>
<feature type="modified residue" description="N6-(pyridoxal phosphate)lysine" evidence="5 7">
    <location>
        <position position="78"/>
    </location>
</feature>
<feature type="binding site" evidence="5">
    <location>
        <position position="309"/>
    </location>
    <ligand>
        <name>substrate</name>
    </ligand>
</feature>
<dbReference type="InterPro" id="IPR029066">
    <property type="entry name" value="PLP-binding_barrel"/>
</dbReference>
<dbReference type="Proteomes" id="UP000198932">
    <property type="component" value="Unassembled WGS sequence"/>
</dbReference>
<dbReference type="InterPro" id="IPR022657">
    <property type="entry name" value="De-COase2_CS"/>
</dbReference>
<dbReference type="PANTHER" id="PTHR43727:SF2">
    <property type="entry name" value="GROUP IV DECARBOXYLASE"/>
    <property type="match status" value="1"/>
</dbReference>
<dbReference type="Pfam" id="PF02784">
    <property type="entry name" value="Orn_Arg_deC_N"/>
    <property type="match status" value="1"/>
</dbReference>
<keyword evidence="4 5" id="KW-0456">Lyase</keyword>
<dbReference type="InterPro" id="IPR009006">
    <property type="entry name" value="Ala_racemase/Decarboxylase_C"/>
</dbReference>
<dbReference type="InterPro" id="IPR002986">
    <property type="entry name" value="DAP_deCOOHase_LysA"/>
</dbReference>
<feature type="binding site" evidence="5">
    <location>
        <position position="416"/>
    </location>
    <ligand>
        <name>substrate</name>
    </ligand>
</feature>
<dbReference type="RefSeq" id="WP_092921156.1">
    <property type="nucleotide sequence ID" value="NZ_FOYN01000002.1"/>
</dbReference>
<dbReference type="EMBL" id="FOYN01000002">
    <property type="protein sequence ID" value="SFR38903.1"/>
    <property type="molecule type" value="Genomic_DNA"/>
</dbReference>
<evidence type="ECO:0000256" key="1">
    <source>
        <dbReference type="ARBA" id="ARBA00001933"/>
    </source>
</evidence>
<feature type="binding site" evidence="5">
    <location>
        <begin position="306"/>
        <end position="309"/>
    </location>
    <ligand>
        <name>pyridoxal 5'-phosphate</name>
        <dbReference type="ChEBI" id="CHEBI:597326"/>
    </ligand>
</feature>
<dbReference type="SUPFAM" id="SSF51419">
    <property type="entry name" value="PLP-binding barrel"/>
    <property type="match status" value="1"/>
</dbReference>
<name>A0A1I6G9N6_HALSD</name>
<feature type="binding site" evidence="5">
    <location>
        <position position="416"/>
    </location>
    <ligand>
        <name>pyridoxal 5'-phosphate</name>
        <dbReference type="ChEBI" id="CHEBI:597326"/>
    </ligand>
</feature>
<organism evidence="11 12">
    <name type="scientific">Halorubrum sodomense</name>
    <dbReference type="NCBI Taxonomy" id="35743"/>
    <lineage>
        <taxon>Archaea</taxon>
        <taxon>Methanobacteriati</taxon>
        <taxon>Methanobacteriota</taxon>
        <taxon>Stenosarchaea group</taxon>
        <taxon>Halobacteria</taxon>
        <taxon>Halobacteriales</taxon>
        <taxon>Haloferacaceae</taxon>
        <taxon>Halorubrum</taxon>
    </lineage>
</organism>
<keyword evidence="5" id="KW-0028">Amino-acid biosynthesis</keyword>
<dbReference type="InterPro" id="IPR022653">
    <property type="entry name" value="De-COase2_pyr-phos_BS"/>
</dbReference>
<evidence type="ECO:0000256" key="6">
    <source>
        <dbReference type="NCBIfam" id="TIGR01048"/>
    </source>
</evidence>
<evidence type="ECO:0000256" key="2">
    <source>
        <dbReference type="ARBA" id="ARBA00022793"/>
    </source>
</evidence>
<evidence type="ECO:0000259" key="10">
    <source>
        <dbReference type="Pfam" id="PF02784"/>
    </source>
</evidence>
<feature type="binding site" evidence="5">
    <location>
        <position position="269"/>
    </location>
    <ligand>
        <name>pyridoxal 5'-phosphate</name>
        <dbReference type="ChEBI" id="CHEBI:597326"/>
    </ligand>
</feature>
<comment type="similarity">
    <text evidence="5">Belongs to the Orn/Lys/Arg decarboxylase class-II family. LysA subfamily.</text>
</comment>
<feature type="region of interest" description="Disordered" evidence="9">
    <location>
        <begin position="1"/>
        <end position="29"/>
    </location>
</feature>
<keyword evidence="2 5" id="KW-0210">Decarboxylase</keyword>
<feature type="binding site" evidence="5">
    <location>
        <position position="388"/>
    </location>
    <ligand>
        <name>substrate</name>
    </ligand>
</feature>
<dbReference type="InterPro" id="IPR022644">
    <property type="entry name" value="De-COase2_N"/>
</dbReference>
<dbReference type="PROSITE" id="PS00879">
    <property type="entry name" value="ODR_DC_2_2"/>
    <property type="match status" value="1"/>
</dbReference>
<evidence type="ECO:0000313" key="12">
    <source>
        <dbReference type="Proteomes" id="UP000198932"/>
    </source>
</evidence>
<accession>A0A1I6G9N6</accession>
<dbReference type="GO" id="GO:0008836">
    <property type="term" value="F:diaminopimelate decarboxylase activity"/>
    <property type="evidence" value="ECO:0007669"/>
    <property type="project" value="UniProtKB-UniRule"/>
</dbReference>
<comment type="pathway">
    <text evidence="5 8">Amino-acid biosynthesis; L-lysine biosynthesis via DAP pathway; L-lysine from DL-2,6-diaminopimelate: step 1/1.</text>
</comment>
<evidence type="ECO:0000256" key="9">
    <source>
        <dbReference type="SAM" id="MobiDB-lite"/>
    </source>
</evidence>
<dbReference type="Gene3D" id="2.40.37.10">
    <property type="entry name" value="Lyase, Ornithine Decarboxylase, Chain A, domain 1"/>
    <property type="match status" value="1"/>
</dbReference>
<dbReference type="EC" id="4.1.1.20" evidence="5 6"/>
<feature type="binding site" evidence="5">
    <location>
        <position position="349"/>
    </location>
    <ligand>
        <name>substrate</name>
    </ligand>
</feature>
<feature type="active site" description="Proton donor" evidence="7">
    <location>
        <position position="387"/>
    </location>
</feature>
<dbReference type="OrthoDB" id="18565at2157"/>
<protein>
    <recommendedName>
        <fullName evidence="5 6">Diaminopimelate decarboxylase</fullName>
        <shortName evidence="5">DAP decarboxylase</shortName>
        <shortName evidence="5">DAPDC</shortName>
        <ecNumber evidence="5 6">4.1.1.20</ecNumber>
    </recommendedName>
</protein>
<keyword evidence="12" id="KW-1185">Reference proteome</keyword>
<dbReference type="AlphaFoldDB" id="A0A1I6G9N6"/>
<dbReference type="STRING" id="35743.SAMN04487937_1774"/>
<dbReference type="PANTHER" id="PTHR43727">
    <property type="entry name" value="DIAMINOPIMELATE DECARBOXYLASE"/>
    <property type="match status" value="1"/>
</dbReference>
<evidence type="ECO:0000256" key="3">
    <source>
        <dbReference type="ARBA" id="ARBA00022898"/>
    </source>
</evidence>
<evidence type="ECO:0000256" key="7">
    <source>
        <dbReference type="PIRSR" id="PIRSR600183-50"/>
    </source>
</evidence>
<dbReference type="CDD" id="cd06828">
    <property type="entry name" value="PLPDE_III_DapDC"/>
    <property type="match status" value="1"/>
</dbReference>
<comment type="function">
    <text evidence="5">Specifically catalyzes the decarboxylation of meso-diaminopimelate (meso-DAP) to L-lysine.</text>
</comment>
<sequence>MSDRDAGGTGDTGAEAAGEPAGGNPPVRRLSDWDAERLHRLAAAHETPLYVQDLDRVRENCERLLAAFPDADVRYAVKAHTGRAVLEAVRDAGLDAECASAGELDRALAAGFDGSRLHYTAVNPPARDLDHAAGVAAGEPGITVTVGAVDTLDRLAERGYDGRVCVRVNPGVGAGHHEKVTTGGAAKFGIPYDRAADAAREAAERFDLVGIHAHAGSGIDPDQLDSHRELVARMGELARDLADPDAAGDGDAAASADPIALEYVDVGGGFGVPYEEDAPPLDLPAVAAATREAVAPLPEDTDLAIEPGRYVVADAGVLLTRVNTVKPTPDETVVGVDAGMTDLLRPAMYDAYHPIRNLGGGRARDGGDAPSVAEREATPVTVAGPICETGDTLCKDRALADPARGDLLAVGVAGAYGYEMASQYNSRPRPAEVALDDGTATIARRRETLGDLLTVERGAAPDGDDRPEGDR</sequence>
<keyword evidence="5 8" id="KW-0457">Lysine biosynthesis</keyword>
<dbReference type="SUPFAM" id="SSF50621">
    <property type="entry name" value="Alanine racemase C-terminal domain-like"/>
    <property type="match status" value="1"/>
</dbReference>
<keyword evidence="3 5" id="KW-0663">Pyridoxal phosphate</keyword>
<comment type="cofactor">
    <cofactor evidence="1 5 7 8">
        <name>pyridoxal 5'-phosphate</name>
        <dbReference type="ChEBI" id="CHEBI:597326"/>
    </cofactor>
</comment>
<dbReference type="HAMAP" id="MF_02120">
    <property type="entry name" value="LysA"/>
    <property type="match status" value="1"/>
</dbReference>
<evidence type="ECO:0000313" key="11">
    <source>
        <dbReference type="EMBL" id="SFR38903.1"/>
    </source>
</evidence>
<feature type="binding site" evidence="5">
    <location>
        <position position="345"/>
    </location>
    <ligand>
        <name>substrate</name>
    </ligand>
</feature>
<dbReference type="GO" id="GO:0009089">
    <property type="term" value="P:lysine biosynthetic process via diaminopimelate"/>
    <property type="evidence" value="ECO:0007669"/>
    <property type="project" value="UniProtKB-UniRule"/>
</dbReference>
<dbReference type="UniPathway" id="UPA00034">
    <property type="reaction ID" value="UER00027"/>
</dbReference>
<dbReference type="Gene3D" id="3.20.20.10">
    <property type="entry name" value="Alanine racemase"/>
    <property type="match status" value="1"/>
</dbReference>
<dbReference type="InterPro" id="IPR000183">
    <property type="entry name" value="Orn/DAP/Arg_de-COase"/>
</dbReference>
<comment type="subunit">
    <text evidence="5">Homodimer.</text>
</comment>
<dbReference type="PRINTS" id="PR01179">
    <property type="entry name" value="ODADCRBXLASE"/>
</dbReference>
<dbReference type="PROSITE" id="PS00878">
    <property type="entry name" value="ODR_DC_2_1"/>
    <property type="match status" value="1"/>
</dbReference>
<dbReference type="NCBIfam" id="TIGR01048">
    <property type="entry name" value="lysA"/>
    <property type="match status" value="1"/>
</dbReference>